<dbReference type="Proteomes" id="UP000275408">
    <property type="component" value="Unassembled WGS sequence"/>
</dbReference>
<evidence type="ECO:0000313" key="2">
    <source>
        <dbReference type="EMBL" id="RMX59145.1"/>
    </source>
</evidence>
<accession>A0A3M6UZQ4</accession>
<evidence type="ECO:0000256" key="1">
    <source>
        <dbReference type="SAM" id="MobiDB-lite"/>
    </source>
</evidence>
<reference evidence="2 3" key="1">
    <citation type="journal article" date="2018" name="Sci. Rep.">
        <title>Comparative analysis of the Pocillopora damicornis genome highlights role of immune system in coral evolution.</title>
        <authorList>
            <person name="Cunning R."/>
            <person name="Bay R.A."/>
            <person name="Gillette P."/>
            <person name="Baker A.C."/>
            <person name="Traylor-Knowles N."/>
        </authorList>
    </citation>
    <scope>NUCLEOTIDE SEQUENCE [LARGE SCALE GENOMIC DNA]</scope>
    <source>
        <strain evidence="2">RSMAS</strain>
        <tissue evidence="2">Whole animal</tissue>
    </source>
</reference>
<protein>
    <submittedName>
        <fullName evidence="2">Uncharacterized protein</fullName>
    </submittedName>
</protein>
<comment type="caution">
    <text evidence="2">The sequence shown here is derived from an EMBL/GenBank/DDBJ whole genome shotgun (WGS) entry which is preliminary data.</text>
</comment>
<evidence type="ECO:0000313" key="3">
    <source>
        <dbReference type="Proteomes" id="UP000275408"/>
    </source>
</evidence>
<feature type="region of interest" description="Disordered" evidence="1">
    <location>
        <begin position="74"/>
        <end position="107"/>
    </location>
</feature>
<gene>
    <name evidence="2" type="ORF">pdam_00009758</name>
</gene>
<sequence>MYMSRVRLIRDKNGRDKYYNVDTMRHNTEMIQNGEGCLQLTGKAAKDIATKAETKAIEKGAEHVIGEKIYDKFNNHKQRKHQRQDTKGVKQHKQDTGPYINRQEDKGEKFIKLLHTQTQNKKMTQSKEPPNKHFL</sequence>
<proteinExistence type="predicted"/>
<dbReference type="EMBL" id="RCHS01000399">
    <property type="protein sequence ID" value="RMX59145.1"/>
    <property type="molecule type" value="Genomic_DNA"/>
</dbReference>
<name>A0A3M6UZQ4_POCDA</name>
<keyword evidence="3" id="KW-1185">Reference proteome</keyword>
<feature type="compositionally biased region" description="Basic and acidic residues" evidence="1">
    <location>
        <begin position="83"/>
        <end position="95"/>
    </location>
</feature>
<organism evidence="2 3">
    <name type="scientific">Pocillopora damicornis</name>
    <name type="common">Cauliflower coral</name>
    <name type="synonym">Millepora damicornis</name>
    <dbReference type="NCBI Taxonomy" id="46731"/>
    <lineage>
        <taxon>Eukaryota</taxon>
        <taxon>Metazoa</taxon>
        <taxon>Cnidaria</taxon>
        <taxon>Anthozoa</taxon>
        <taxon>Hexacorallia</taxon>
        <taxon>Scleractinia</taxon>
        <taxon>Astrocoeniina</taxon>
        <taxon>Pocilloporidae</taxon>
        <taxon>Pocillopora</taxon>
    </lineage>
</organism>
<feature type="non-terminal residue" evidence="2">
    <location>
        <position position="135"/>
    </location>
</feature>
<feature type="region of interest" description="Disordered" evidence="1">
    <location>
        <begin position="116"/>
        <end position="135"/>
    </location>
</feature>
<feature type="compositionally biased region" description="Polar residues" evidence="1">
    <location>
        <begin position="116"/>
        <end position="128"/>
    </location>
</feature>
<dbReference type="AlphaFoldDB" id="A0A3M6UZQ4"/>